<evidence type="ECO:0000313" key="4">
    <source>
        <dbReference type="EMBL" id="CAD7640609.1"/>
    </source>
</evidence>
<dbReference type="FunFam" id="1.10.10.10:FF:000040">
    <property type="entry name" value="segment polarity protein dishevelled homolog DVL-3"/>
    <property type="match status" value="1"/>
</dbReference>
<dbReference type="PRINTS" id="PR01760">
    <property type="entry name" value="DISHEVELLED"/>
</dbReference>
<dbReference type="OrthoDB" id="10031689at2759"/>
<evidence type="ECO:0000313" key="5">
    <source>
        <dbReference type="Proteomes" id="UP000759131"/>
    </source>
</evidence>
<dbReference type="CDD" id="cd04438">
    <property type="entry name" value="DEP_dishevelled"/>
    <property type="match status" value="1"/>
</dbReference>
<evidence type="ECO:0000259" key="2">
    <source>
        <dbReference type="PROSITE" id="PS50106"/>
    </source>
</evidence>
<dbReference type="Pfam" id="PF00595">
    <property type="entry name" value="PDZ"/>
    <property type="match status" value="1"/>
</dbReference>
<dbReference type="InterPro" id="IPR008339">
    <property type="entry name" value="Dishevelled_fam"/>
</dbReference>
<accession>A0A7R9LFM2</accession>
<dbReference type="PROSITE" id="PS50106">
    <property type="entry name" value="PDZ"/>
    <property type="match status" value="1"/>
</dbReference>
<gene>
    <name evidence="4" type="ORF">OSB1V03_LOCUS18287</name>
</gene>
<feature type="compositionally biased region" description="Polar residues" evidence="1">
    <location>
        <begin position="404"/>
        <end position="413"/>
    </location>
</feature>
<dbReference type="GO" id="GO:0005829">
    <property type="term" value="C:cytosol"/>
    <property type="evidence" value="ECO:0007669"/>
    <property type="project" value="TreeGrafter"/>
</dbReference>
<proteinExistence type="predicted"/>
<dbReference type="AlphaFoldDB" id="A0A7R9LFM2"/>
<feature type="region of interest" description="Disordered" evidence="1">
    <location>
        <begin position="389"/>
        <end position="440"/>
    </location>
</feature>
<dbReference type="GO" id="GO:0035556">
    <property type="term" value="P:intracellular signal transduction"/>
    <property type="evidence" value="ECO:0007669"/>
    <property type="project" value="InterPro"/>
</dbReference>
<dbReference type="Gene3D" id="1.10.10.10">
    <property type="entry name" value="Winged helix-like DNA-binding domain superfamily/Winged helix DNA-binding domain"/>
    <property type="match status" value="1"/>
</dbReference>
<dbReference type="InterPro" id="IPR015506">
    <property type="entry name" value="Dsh/Dvl-rel"/>
</dbReference>
<dbReference type="Proteomes" id="UP000759131">
    <property type="component" value="Unassembled WGS sequence"/>
</dbReference>
<evidence type="ECO:0008006" key="6">
    <source>
        <dbReference type="Google" id="ProtNLM"/>
    </source>
</evidence>
<dbReference type="InterPro" id="IPR000591">
    <property type="entry name" value="DEP_dom"/>
</dbReference>
<dbReference type="SUPFAM" id="SSF50156">
    <property type="entry name" value="PDZ domain-like"/>
    <property type="match status" value="1"/>
</dbReference>
<organism evidence="4">
    <name type="scientific">Medioppia subpectinata</name>
    <dbReference type="NCBI Taxonomy" id="1979941"/>
    <lineage>
        <taxon>Eukaryota</taxon>
        <taxon>Metazoa</taxon>
        <taxon>Ecdysozoa</taxon>
        <taxon>Arthropoda</taxon>
        <taxon>Chelicerata</taxon>
        <taxon>Arachnida</taxon>
        <taxon>Acari</taxon>
        <taxon>Acariformes</taxon>
        <taxon>Sarcoptiformes</taxon>
        <taxon>Oribatida</taxon>
        <taxon>Brachypylina</taxon>
        <taxon>Oppioidea</taxon>
        <taxon>Oppiidae</taxon>
        <taxon>Medioppia</taxon>
    </lineage>
</organism>
<evidence type="ECO:0000259" key="3">
    <source>
        <dbReference type="PROSITE" id="PS50186"/>
    </source>
</evidence>
<name>A0A7R9LFM2_9ACAR</name>
<protein>
    <recommendedName>
        <fullName evidence="6">Dishevelled</fullName>
    </recommendedName>
</protein>
<feature type="domain" description="PDZ" evidence="2">
    <location>
        <begin position="1"/>
        <end position="41"/>
    </location>
</feature>
<dbReference type="SMART" id="SM00049">
    <property type="entry name" value="DEP"/>
    <property type="match status" value="1"/>
</dbReference>
<sequence length="455" mass="49944">MKGGAVALDSRIEPGDMILQVNDVNFEDMSNDDAVRVLREAVQKPGAIKLVVAKCWDPNPKGYFTIPRTEPVRPIDPGAWVAHTEAARANQFSEQDYPLRPPSVSTLTSTSSSITTSIPETERQLIMDSAHLSVDMDMMTIAKSMANLDSGLEVKDRMWLKILIPNAFIGSETVDWLYRNVQGFQDRREARKYANQMLKQGLIKHTVNKSSFSEQCYYVFNDSLLERDFAALKVNDDDLPPSYMSAGALIPQYTGNYAPAFMHPWGSGGEIHNYGMFGAQPFNGMDGSIHSNSVSSGNGIDGNGIHVRRNDVALIGERQSASPGASSDFDDMSQRSGPILISSLREQKQMQTFCNPLQQHPTSRQLMMNGELMHNNGHNSHPLMGVMGVGVGSGGPGDDRPSDQSCVDSQHSGTTSTTTRDTEKQMDGQGSDINGSRQSFRMAMGNPCEFFVDVM</sequence>
<dbReference type="GO" id="GO:0005109">
    <property type="term" value="F:frizzled binding"/>
    <property type="evidence" value="ECO:0007669"/>
    <property type="project" value="TreeGrafter"/>
</dbReference>
<dbReference type="InterPro" id="IPR036034">
    <property type="entry name" value="PDZ_sf"/>
</dbReference>
<dbReference type="InterPro" id="IPR036388">
    <property type="entry name" value="WH-like_DNA-bd_sf"/>
</dbReference>
<dbReference type="SUPFAM" id="SSF46785">
    <property type="entry name" value="Winged helix' DNA-binding domain"/>
    <property type="match status" value="1"/>
</dbReference>
<evidence type="ECO:0000256" key="1">
    <source>
        <dbReference type="SAM" id="MobiDB-lite"/>
    </source>
</evidence>
<feature type="domain" description="DEP" evidence="3">
    <location>
        <begin position="148"/>
        <end position="222"/>
    </location>
</feature>
<dbReference type="EMBL" id="OC878455">
    <property type="protein sequence ID" value="CAD7640609.1"/>
    <property type="molecule type" value="Genomic_DNA"/>
</dbReference>
<dbReference type="InterPro" id="IPR001478">
    <property type="entry name" value="PDZ"/>
</dbReference>
<dbReference type="PANTHER" id="PTHR10878">
    <property type="entry name" value="SEGMENT POLARITY PROTEIN DISHEVELLED"/>
    <property type="match status" value="1"/>
</dbReference>
<keyword evidence="5" id="KW-1185">Reference proteome</keyword>
<reference evidence="4" key="1">
    <citation type="submission" date="2020-11" db="EMBL/GenBank/DDBJ databases">
        <authorList>
            <person name="Tran Van P."/>
        </authorList>
    </citation>
    <scope>NUCLEOTIDE SEQUENCE</scope>
</reference>
<dbReference type="GO" id="GO:0060070">
    <property type="term" value="P:canonical Wnt signaling pathway"/>
    <property type="evidence" value="ECO:0007669"/>
    <property type="project" value="TreeGrafter"/>
</dbReference>
<dbReference type="PROSITE" id="PS50186">
    <property type="entry name" value="DEP"/>
    <property type="match status" value="1"/>
</dbReference>
<dbReference type="Pfam" id="PF00610">
    <property type="entry name" value="DEP"/>
    <property type="match status" value="1"/>
</dbReference>
<dbReference type="EMBL" id="CAJPIZ010023880">
    <property type="protein sequence ID" value="CAG2118335.1"/>
    <property type="molecule type" value="Genomic_DNA"/>
</dbReference>
<dbReference type="Gene3D" id="2.30.42.10">
    <property type="match status" value="1"/>
</dbReference>
<dbReference type="InterPro" id="IPR036390">
    <property type="entry name" value="WH_DNA-bd_sf"/>
</dbReference>
<dbReference type="PANTHER" id="PTHR10878:SF25">
    <property type="entry name" value="SEGMENT POLARITY PROTEIN DISHEVELLED"/>
    <property type="match status" value="1"/>
</dbReference>